<dbReference type="WBParaSite" id="BPAG_0000287001-mRNA-1">
    <property type="protein sequence ID" value="BPAG_0000287001-mRNA-1"/>
    <property type="gene ID" value="BPAG_0000287001"/>
</dbReference>
<evidence type="ECO:0000313" key="3">
    <source>
        <dbReference type="WBParaSite" id="BPAG_0000287001-mRNA-1"/>
    </source>
</evidence>
<proteinExistence type="predicted"/>
<reference evidence="1 2" key="2">
    <citation type="submission" date="2018-11" db="EMBL/GenBank/DDBJ databases">
        <authorList>
            <consortium name="Pathogen Informatics"/>
        </authorList>
    </citation>
    <scope>NUCLEOTIDE SEQUENCE [LARGE SCALE GENOMIC DNA]</scope>
</reference>
<evidence type="ECO:0000313" key="2">
    <source>
        <dbReference type="Proteomes" id="UP000278627"/>
    </source>
</evidence>
<sequence length="187" mass="21057">MGWVDFVREVKEAFEELLADASKGRKGRYGIGSACEGVSVGSDSRASRPTLPKPLTSMQSASFASICFQNCCQKCDFCPPFFFTLLCDAVYPCYEYFRHSSRSETRFSCFTPVSCSMTTNFGLLTGYLTFTFSTHLSVVNLRPITLIWKRQWPRGGHAYLVEKYLLLICFPRFCSFIGGSTTVLEIN</sequence>
<gene>
    <name evidence="1" type="ORF">BPAG_LOCUS2840</name>
</gene>
<keyword evidence="2" id="KW-1185">Reference proteome</keyword>
<name>A0A0N4T3U0_BRUPA</name>
<dbReference type="AlphaFoldDB" id="A0A0N4T3U0"/>
<accession>A0A0N4T3U0</accession>
<dbReference type="Proteomes" id="UP000278627">
    <property type="component" value="Unassembled WGS sequence"/>
</dbReference>
<evidence type="ECO:0000313" key="1">
    <source>
        <dbReference type="EMBL" id="VDN84026.1"/>
    </source>
</evidence>
<reference evidence="3" key="1">
    <citation type="submission" date="2017-02" db="UniProtKB">
        <authorList>
            <consortium name="WormBaseParasite"/>
        </authorList>
    </citation>
    <scope>IDENTIFICATION</scope>
</reference>
<organism evidence="3">
    <name type="scientific">Brugia pahangi</name>
    <name type="common">Filarial nematode worm</name>
    <dbReference type="NCBI Taxonomy" id="6280"/>
    <lineage>
        <taxon>Eukaryota</taxon>
        <taxon>Metazoa</taxon>
        <taxon>Ecdysozoa</taxon>
        <taxon>Nematoda</taxon>
        <taxon>Chromadorea</taxon>
        <taxon>Rhabditida</taxon>
        <taxon>Spirurina</taxon>
        <taxon>Spiruromorpha</taxon>
        <taxon>Filarioidea</taxon>
        <taxon>Onchocercidae</taxon>
        <taxon>Brugia</taxon>
    </lineage>
</organism>
<protein>
    <submittedName>
        <fullName evidence="1 3">Uncharacterized protein</fullName>
    </submittedName>
</protein>
<dbReference type="EMBL" id="UZAD01000545">
    <property type="protein sequence ID" value="VDN84026.1"/>
    <property type="molecule type" value="Genomic_DNA"/>
</dbReference>